<accession>A0A5K0XWE8</accession>
<dbReference type="AlphaFoldDB" id="A0A5K0XWE8"/>
<dbReference type="EMBL" id="LR721776">
    <property type="protein sequence ID" value="VVV69327.1"/>
    <property type="molecule type" value="Genomic_DNA"/>
</dbReference>
<evidence type="ECO:0000313" key="3">
    <source>
        <dbReference type="EMBL" id="VVV69327.1"/>
    </source>
</evidence>
<dbReference type="Gene3D" id="1.10.10.60">
    <property type="entry name" value="Homeodomain-like"/>
    <property type="match status" value="1"/>
</dbReference>
<dbReference type="GO" id="GO:0000978">
    <property type="term" value="F:RNA polymerase II cis-regulatory region sequence-specific DNA binding"/>
    <property type="evidence" value="ECO:0007669"/>
    <property type="project" value="TreeGrafter"/>
</dbReference>
<dbReference type="PANTHER" id="PTHR45614:SF221">
    <property type="entry name" value="MYB DOMAIN PROTEIN 110"/>
    <property type="match status" value="1"/>
</dbReference>
<gene>
    <name evidence="3" type="ORF">NYM_LOCUS7286</name>
</gene>
<dbReference type="InterPro" id="IPR017930">
    <property type="entry name" value="Myb_dom"/>
</dbReference>
<name>A0A5K0XWE8_9MAGN</name>
<organism evidence="3">
    <name type="scientific">Nymphaea colorata</name>
    <name type="common">pocket water lily</name>
    <dbReference type="NCBI Taxonomy" id="210225"/>
    <lineage>
        <taxon>Eukaryota</taxon>
        <taxon>Viridiplantae</taxon>
        <taxon>Streptophyta</taxon>
        <taxon>Embryophyta</taxon>
        <taxon>Tracheophyta</taxon>
        <taxon>Spermatophyta</taxon>
        <taxon>Magnoliopsida</taxon>
        <taxon>Nymphaeales</taxon>
        <taxon>Nymphaeaceae</taxon>
        <taxon>Nymphaea</taxon>
    </lineage>
</organism>
<dbReference type="GO" id="GO:0005634">
    <property type="term" value="C:nucleus"/>
    <property type="evidence" value="ECO:0007669"/>
    <property type="project" value="TreeGrafter"/>
</dbReference>
<protein>
    <submittedName>
        <fullName evidence="3">Uncharacterized protein</fullName>
    </submittedName>
</protein>
<dbReference type="PANTHER" id="PTHR45614">
    <property type="entry name" value="MYB PROTEIN-RELATED"/>
    <property type="match status" value="1"/>
</dbReference>
<dbReference type="GO" id="GO:0000981">
    <property type="term" value="F:DNA-binding transcription factor activity, RNA polymerase II-specific"/>
    <property type="evidence" value="ECO:0007669"/>
    <property type="project" value="TreeGrafter"/>
</dbReference>
<evidence type="ECO:0000259" key="1">
    <source>
        <dbReference type="PROSITE" id="PS50090"/>
    </source>
</evidence>
<evidence type="ECO:0000259" key="2">
    <source>
        <dbReference type="PROSITE" id="PS51294"/>
    </source>
</evidence>
<proteinExistence type="predicted"/>
<dbReference type="PROSITE" id="PS50090">
    <property type="entry name" value="MYB_LIKE"/>
    <property type="match status" value="1"/>
</dbReference>
<dbReference type="CDD" id="cd00167">
    <property type="entry name" value="SANT"/>
    <property type="match status" value="1"/>
</dbReference>
<dbReference type="PROSITE" id="PS51294">
    <property type="entry name" value="HTH_MYB"/>
    <property type="match status" value="1"/>
</dbReference>
<feature type="domain" description="Myb-like" evidence="1">
    <location>
        <begin position="7"/>
        <end position="57"/>
    </location>
</feature>
<dbReference type="Gramene" id="NC11G0244040.1">
    <property type="protein sequence ID" value="NC11G0244040.1:cds"/>
    <property type="gene ID" value="NC11G0244040"/>
</dbReference>
<dbReference type="InterPro" id="IPR001005">
    <property type="entry name" value="SANT/Myb"/>
</dbReference>
<dbReference type="SUPFAM" id="SSF46689">
    <property type="entry name" value="Homeodomain-like"/>
    <property type="match status" value="1"/>
</dbReference>
<dbReference type="InterPro" id="IPR050560">
    <property type="entry name" value="MYB_TF"/>
</dbReference>
<feature type="domain" description="HTH myb-type" evidence="2">
    <location>
        <begin position="7"/>
        <end position="61"/>
    </location>
</feature>
<sequence length="84" mass="10352">MWYTHLEPRLNRRPFSEEEEERFFHAHSVHGNKWALIASFLLGRTDVEVMNHWHVNMAPRNLERCRLCGKSKEKQRREEYEDRE</sequence>
<dbReference type="Pfam" id="PF00249">
    <property type="entry name" value="Myb_DNA-binding"/>
    <property type="match status" value="1"/>
</dbReference>
<reference evidence="3" key="1">
    <citation type="submission" date="2019-09" db="EMBL/GenBank/DDBJ databases">
        <authorList>
            <person name="Zhang L."/>
        </authorList>
    </citation>
    <scope>NUCLEOTIDE SEQUENCE</scope>
</reference>
<dbReference type="InterPro" id="IPR009057">
    <property type="entry name" value="Homeodomain-like_sf"/>
</dbReference>
<dbReference type="SMART" id="SM00717">
    <property type="entry name" value="SANT"/>
    <property type="match status" value="1"/>
</dbReference>